<dbReference type="OrthoDB" id="9781904at2"/>
<dbReference type="GO" id="GO:0004673">
    <property type="term" value="F:protein histidine kinase activity"/>
    <property type="evidence" value="ECO:0007669"/>
    <property type="project" value="UniProtKB-EC"/>
</dbReference>
<dbReference type="Pfam" id="PF07568">
    <property type="entry name" value="HisKA_2"/>
    <property type="match status" value="1"/>
</dbReference>
<dbReference type="Gene3D" id="3.30.450.40">
    <property type="match status" value="1"/>
</dbReference>
<dbReference type="SUPFAM" id="SSF55781">
    <property type="entry name" value="GAF domain-like"/>
    <property type="match status" value="1"/>
</dbReference>
<evidence type="ECO:0000256" key="5">
    <source>
        <dbReference type="ARBA" id="ARBA00022741"/>
    </source>
</evidence>
<comment type="catalytic activity">
    <reaction evidence="1">
        <text>ATP + protein L-histidine = ADP + protein N-phospho-L-histidine.</text>
        <dbReference type="EC" id="2.7.13.3"/>
    </reaction>
</comment>
<dbReference type="KEGG" id="ssm:Spirs_1487"/>
<keyword evidence="5" id="KW-0547">Nucleotide-binding</keyword>
<protein>
    <recommendedName>
        <fullName evidence="2">histidine kinase</fullName>
        <ecNumber evidence="2">2.7.13.3</ecNumber>
    </recommendedName>
</protein>
<dbReference type="InterPro" id="IPR029016">
    <property type="entry name" value="GAF-like_dom_sf"/>
</dbReference>
<keyword evidence="4" id="KW-0808">Transferase</keyword>
<dbReference type="Proteomes" id="UP000002318">
    <property type="component" value="Chromosome"/>
</dbReference>
<dbReference type="RefSeq" id="WP_013254078.1">
    <property type="nucleotide sequence ID" value="NC_014364.1"/>
</dbReference>
<sequence>MENKVFNERYNVLFHNSAIAILEEDFGEVIEALQFLPVHSDTQLSAYLNEHPKMARELMSKVRIVDVNPAALKLFEAESKDQFLGSLGRILSKETSRFLQEELIAVYRKKETVEGETINLTFGGKPVHLLISVSFFCAEASTSRALVSMVDITDRKQRERAAEKRRFLSETIQEITMVVTGEVDRDRLLDLVLEQVRRIVDFTSGSVKLFHDHILKAERSLGHKERGAFEFVMNHEIDPLYYPVIQQTIETGEPVVIGDAHTYSGWTVFPATAYIRSVIYLPLLDGEKVVGEIALEHELPNMYTTEDAEHLKPFAAAVSLALKNSTLYRQLYDALQQREVLLRELHHRVKNNLALVNSLVNLQYAKTKDRETEEILAKIQRKISSILLVHEKLYMGGDLKYIKLCDYLHALLQELAASESGHRRIAVNEEIESSLFYSIERLIPLGLIIAELFTNSLKYAEIPVEQLLEFTVTVTISAGRALCFVADNGKGFSPDVRFGNPLNDSEGIGLSLVESLARQIDGDAEILPGPGGGVRFSFPLERV</sequence>
<dbReference type="PANTHER" id="PTHR41523">
    <property type="entry name" value="TWO-COMPONENT SYSTEM SENSOR PROTEIN"/>
    <property type="match status" value="1"/>
</dbReference>
<name>E1R579_SEDSS</name>
<dbReference type="Gene3D" id="3.30.450.20">
    <property type="entry name" value="PAS domain"/>
    <property type="match status" value="2"/>
</dbReference>
<keyword evidence="10" id="KW-1185">Reference proteome</keyword>
<dbReference type="STRING" id="573413.Spirs_1487"/>
<evidence type="ECO:0000256" key="1">
    <source>
        <dbReference type="ARBA" id="ARBA00000085"/>
    </source>
</evidence>
<evidence type="ECO:0000256" key="6">
    <source>
        <dbReference type="ARBA" id="ARBA00022777"/>
    </source>
</evidence>
<evidence type="ECO:0000313" key="9">
    <source>
        <dbReference type="EMBL" id="ADK80614.1"/>
    </source>
</evidence>
<evidence type="ECO:0000256" key="7">
    <source>
        <dbReference type="ARBA" id="ARBA00022840"/>
    </source>
</evidence>
<dbReference type="HOGENOM" id="CLU_532998_0_0_12"/>
<dbReference type="Pfam" id="PF13426">
    <property type="entry name" value="PAS_9"/>
    <property type="match status" value="1"/>
</dbReference>
<dbReference type="GO" id="GO:0005524">
    <property type="term" value="F:ATP binding"/>
    <property type="evidence" value="ECO:0007669"/>
    <property type="project" value="UniProtKB-KW"/>
</dbReference>
<dbReference type="InterPro" id="IPR036890">
    <property type="entry name" value="HATPase_C_sf"/>
</dbReference>
<keyword evidence="7" id="KW-0067">ATP-binding</keyword>
<evidence type="ECO:0000259" key="8">
    <source>
        <dbReference type="PROSITE" id="PS50109"/>
    </source>
</evidence>
<dbReference type="PROSITE" id="PS50109">
    <property type="entry name" value="HIS_KIN"/>
    <property type="match status" value="1"/>
</dbReference>
<dbReference type="InterPro" id="IPR000014">
    <property type="entry name" value="PAS"/>
</dbReference>
<dbReference type="PANTHER" id="PTHR41523:SF8">
    <property type="entry name" value="ETHYLENE RESPONSE SENSOR PROTEIN"/>
    <property type="match status" value="1"/>
</dbReference>
<dbReference type="InterPro" id="IPR003018">
    <property type="entry name" value="GAF"/>
</dbReference>
<evidence type="ECO:0000256" key="3">
    <source>
        <dbReference type="ARBA" id="ARBA00022553"/>
    </source>
</evidence>
<dbReference type="Gene3D" id="3.30.565.10">
    <property type="entry name" value="Histidine kinase-like ATPase, C-terminal domain"/>
    <property type="match status" value="1"/>
</dbReference>
<dbReference type="SMART" id="SM00065">
    <property type="entry name" value="GAF"/>
    <property type="match status" value="1"/>
</dbReference>
<reference evidence="9 10" key="1">
    <citation type="journal article" date="2010" name="Stand. Genomic Sci.">
        <title>Complete genome sequence of Spirochaeta smaragdinae type strain (SEBR 4228).</title>
        <authorList>
            <person name="Mavromatis K."/>
            <person name="Yasawong M."/>
            <person name="Chertkov O."/>
            <person name="Lapidus A."/>
            <person name="Lucas S."/>
            <person name="Nolan M."/>
            <person name="Del Rio T.G."/>
            <person name="Tice H."/>
            <person name="Cheng J.F."/>
            <person name="Pitluck S."/>
            <person name="Liolios K."/>
            <person name="Ivanova N."/>
            <person name="Tapia R."/>
            <person name="Han C."/>
            <person name="Bruce D."/>
            <person name="Goodwin L."/>
            <person name="Pati A."/>
            <person name="Chen A."/>
            <person name="Palaniappan K."/>
            <person name="Land M."/>
            <person name="Hauser L."/>
            <person name="Chang Y.J."/>
            <person name="Jeffries C.D."/>
            <person name="Detter J.C."/>
            <person name="Rohde M."/>
            <person name="Brambilla E."/>
            <person name="Spring S."/>
            <person name="Goker M."/>
            <person name="Sikorski J."/>
            <person name="Woyke T."/>
            <person name="Bristow J."/>
            <person name="Eisen J.A."/>
            <person name="Markowitz V."/>
            <person name="Hugenholtz P."/>
            <person name="Klenk H.P."/>
            <person name="Kyrpides N.C."/>
        </authorList>
    </citation>
    <scope>NUCLEOTIDE SEQUENCE [LARGE SCALE GENOMIC DNA]</scope>
    <source>
        <strain evidence="10">DSM 11293 / JCM 15392 / SEBR 4228</strain>
    </source>
</reference>
<dbReference type="SUPFAM" id="SSF55874">
    <property type="entry name" value="ATPase domain of HSP90 chaperone/DNA topoisomerase II/histidine kinase"/>
    <property type="match status" value="1"/>
</dbReference>
<dbReference type="eggNOG" id="COG2203">
    <property type="taxonomic scope" value="Bacteria"/>
</dbReference>
<gene>
    <name evidence="9" type="ordered locus">Spirs_1487</name>
</gene>
<dbReference type="SUPFAM" id="SSF55785">
    <property type="entry name" value="PYP-like sensor domain (PAS domain)"/>
    <property type="match status" value="1"/>
</dbReference>
<dbReference type="InterPro" id="IPR005467">
    <property type="entry name" value="His_kinase_dom"/>
</dbReference>
<dbReference type="SMART" id="SM00387">
    <property type="entry name" value="HATPase_c"/>
    <property type="match status" value="1"/>
</dbReference>
<evidence type="ECO:0000313" key="10">
    <source>
        <dbReference type="Proteomes" id="UP000002318"/>
    </source>
</evidence>
<proteinExistence type="predicted"/>
<keyword evidence="6 9" id="KW-0418">Kinase</keyword>
<dbReference type="Pfam" id="PF02518">
    <property type="entry name" value="HATPase_c"/>
    <property type="match status" value="1"/>
</dbReference>
<dbReference type="eggNOG" id="COG3920">
    <property type="taxonomic scope" value="Bacteria"/>
</dbReference>
<dbReference type="EC" id="2.7.13.3" evidence="2"/>
<organism evidence="9 10">
    <name type="scientific">Sediminispirochaeta smaragdinae (strain DSM 11293 / JCM 15392 / SEBR 4228)</name>
    <name type="common">Spirochaeta smaragdinae</name>
    <dbReference type="NCBI Taxonomy" id="573413"/>
    <lineage>
        <taxon>Bacteria</taxon>
        <taxon>Pseudomonadati</taxon>
        <taxon>Spirochaetota</taxon>
        <taxon>Spirochaetia</taxon>
        <taxon>Spirochaetales</taxon>
        <taxon>Spirochaetaceae</taxon>
        <taxon>Sediminispirochaeta</taxon>
    </lineage>
</organism>
<accession>E1R579</accession>
<dbReference type="EMBL" id="CP002116">
    <property type="protein sequence ID" value="ADK80614.1"/>
    <property type="molecule type" value="Genomic_DNA"/>
</dbReference>
<dbReference type="AlphaFoldDB" id="E1R579"/>
<evidence type="ECO:0000256" key="2">
    <source>
        <dbReference type="ARBA" id="ARBA00012438"/>
    </source>
</evidence>
<keyword evidence="3" id="KW-0597">Phosphoprotein</keyword>
<dbReference type="InterPro" id="IPR011495">
    <property type="entry name" value="Sig_transdc_His_kin_sub2_dim/P"/>
</dbReference>
<dbReference type="Pfam" id="PF13185">
    <property type="entry name" value="GAF_2"/>
    <property type="match status" value="1"/>
</dbReference>
<evidence type="ECO:0000256" key="4">
    <source>
        <dbReference type="ARBA" id="ARBA00022679"/>
    </source>
</evidence>
<feature type="domain" description="Histidine kinase" evidence="8">
    <location>
        <begin position="344"/>
        <end position="543"/>
    </location>
</feature>
<dbReference type="InterPro" id="IPR035965">
    <property type="entry name" value="PAS-like_dom_sf"/>
</dbReference>
<dbReference type="InterPro" id="IPR003594">
    <property type="entry name" value="HATPase_dom"/>
</dbReference>